<protein>
    <submittedName>
        <fullName evidence="6">Uncharacterized protein LOC136075776</fullName>
    </submittedName>
</protein>
<evidence type="ECO:0000313" key="6">
    <source>
        <dbReference type="RefSeq" id="XP_065645285.1"/>
    </source>
</evidence>
<evidence type="ECO:0000259" key="4">
    <source>
        <dbReference type="Pfam" id="PF13613"/>
    </source>
</evidence>
<accession>A0ABM4B8U6</accession>
<evidence type="ECO:0000256" key="1">
    <source>
        <dbReference type="ARBA" id="ARBA00001968"/>
    </source>
</evidence>
<reference evidence="6" key="2">
    <citation type="submission" date="2025-08" db="UniProtKB">
        <authorList>
            <consortium name="RefSeq"/>
        </authorList>
    </citation>
    <scope>IDENTIFICATION</scope>
</reference>
<organism evidence="5 6">
    <name type="scientific">Hydra vulgaris</name>
    <name type="common">Hydra</name>
    <name type="synonym">Hydra attenuata</name>
    <dbReference type="NCBI Taxonomy" id="6087"/>
    <lineage>
        <taxon>Eukaryota</taxon>
        <taxon>Metazoa</taxon>
        <taxon>Cnidaria</taxon>
        <taxon>Hydrozoa</taxon>
        <taxon>Hydroidolina</taxon>
        <taxon>Anthoathecata</taxon>
        <taxon>Aplanulata</taxon>
        <taxon>Hydridae</taxon>
        <taxon>Hydra</taxon>
    </lineage>
</organism>
<feature type="domain" description="DDE Tnp4" evidence="3">
    <location>
        <begin position="191"/>
        <end position="320"/>
    </location>
</feature>
<evidence type="ECO:0000259" key="3">
    <source>
        <dbReference type="Pfam" id="PF13359"/>
    </source>
</evidence>
<keyword evidence="2" id="KW-0479">Metal-binding</keyword>
<dbReference type="RefSeq" id="XP_065645285.1">
    <property type="nucleotide sequence ID" value="XM_065789213.1"/>
</dbReference>
<dbReference type="InterPro" id="IPR027805">
    <property type="entry name" value="Transposase_HTH_dom"/>
</dbReference>
<feature type="domain" description="Transposase Helix-turn-helix" evidence="4">
    <location>
        <begin position="108"/>
        <end position="159"/>
    </location>
</feature>
<name>A0ABM4B8U6_HYDVU</name>
<evidence type="ECO:0000256" key="2">
    <source>
        <dbReference type="ARBA" id="ARBA00022723"/>
    </source>
</evidence>
<keyword evidence="5" id="KW-1185">Reference proteome</keyword>
<dbReference type="GeneID" id="136075776"/>
<comment type="cofactor">
    <cofactor evidence="1">
        <name>a divalent metal cation</name>
        <dbReference type="ChEBI" id="CHEBI:60240"/>
    </cofactor>
</comment>
<proteinExistence type="predicted"/>
<sequence length="330" mass="38050">MPGRNCAFPTCTVSYTNKHSFMSSFRIPIRKCDSDWKNDIFKVLNKYRKFDKSLQEKIDACRVYICEHHFKPEDFELTRKKGENAKYHSGLSENLHRLGNQAKTGPKTKLNTENQLFMFLVWLKNGFTILHTSWLFKFSKSTTSRYLTTLTNFLYFSLGSVPICPSRKQVNKFMPESFKMTFPSTRCIIDWLLGISPSGAITFISQLYDGAISDKKIVVRSGFLKKELCNKNDSVMADRGFTISDHLNTINVKLNISSFLNGQQLSKEDATESQTIASLRIHVERAIRRIKVYRQISNEIPLVFHGSINQLWTVTCLLCNFLPPLIKNQK</sequence>
<reference evidence="5" key="1">
    <citation type="submission" date="2025-05" db="UniProtKB">
        <authorList>
            <consortium name="RefSeq"/>
        </authorList>
    </citation>
    <scope>NUCLEOTIDE SEQUENCE [LARGE SCALE GENOMIC DNA]</scope>
</reference>
<dbReference type="Proteomes" id="UP001652625">
    <property type="component" value="Chromosome 02"/>
</dbReference>
<dbReference type="Pfam" id="PF13359">
    <property type="entry name" value="DDE_Tnp_4"/>
    <property type="match status" value="1"/>
</dbReference>
<dbReference type="InterPro" id="IPR027806">
    <property type="entry name" value="HARBI1_dom"/>
</dbReference>
<evidence type="ECO:0000313" key="5">
    <source>
        <dbReference type="Proteomes" id="UP001652625"/>
    </source>
</evidence>
<dbReference type="PANTHER" id="PTHR23080">
    <property type="entry name" value="THAP DOMAIN PROTEIN"/>
    <property type="match status" value="1"/>
</dbReference>
<dbReference type="PANTHER" id="PTHR23080:SF133">
    <property type="entry name" value="SI:CH211-262I1.5-RELATED"/>
    <property type="match status" value="1"/>
</dbReference>
<gene>
    <name evidence="6" type="primary">LOC136075776</name>
</gene>
<dbReference type="Pfam" id="PF13613">
    <property type="entry name" value="HTH_Tnp_4"/>
    <property type="match status" value="1"/>
</dbReference>